<protein>
    <submittedName>
        <fullName evidence="2">TonB-dependent receptor</fullName>
    </submittedName>
</protein>
<feature type="chain" id="PRO_5022788001" evidence="1">
    <location>
        <begin position="22"/>
        <end position="231"/>
    </location>
</feature>
<keyword evidence="1" id="KW-0732">Signal</keyword>
<sequence length="231" mass="24964">MSKFLTALIAVLFLMPMPAMAQEIVVTGTRMRSSGAEDTAGIGIRRRADFAVQRVTVYGDARDKEARRKEILDTVRAAIQLGDKRGIQLSYGDAVIQPLTLANYAEKLTFTKDEDRDDAEQVTFVVKTQLSDGNALAAIDRLTAFIKAVPGVGRAVMAADGEPGVSIVDPSQYRPQILAAIAADANAAAKLFGSDYAVEADNLATPVRWVLVSPTEVMLYIGHDLKIVPKR</sequence>
<name>A0A5B8LKY3_9SPHN</name>
<evidence type="ECO:0000313" key="3">
    <source>
        <dbReference type="Proteomes" id="UP000315673"/>
    </source>
</evidence>
<reference evidence="2 3" key="1">
    <citation type="submission" date="2019-07" db="EMBL/GenBank/DDBJ databases">
        <title>Full genome sequence of Sphingomonas sp. 4R-6-7(HKS19).</title>
        <authorList>
            <person name="Im W.-T."/>
        </authorList>
    </citation>
    <scope>NUCLEOTIDE SEQUENCE [LARGE SCALE GENOMIC DNA]</scope>
    <source>
        <strain evidence="2 3">HKS19</strain>
    </source>
</reference>
<dbReference type="Proteomes" id="UP000315673">
    <property type="component" value="Chromosome"/>
</dbReference>
<dbReference type="KEGG" id="spai:FPZ24_15615"/>
<organism evidence="2 3">
    <name type="scientific">Sphingomonas panacisoli</name>
    <dbReference type="NCBI Taxonomy" id="1813879"/>
    <lineage>
        <taxon>Bacteria</taxon>
        <taxon>Pseudomonadati</taxon>
        <taxon>Pseudomonadota</taxon>
        <taxon>Alphaproteobacteria</taxon>
        <taxon>Sphingomonadales</taxon>
        <taxon>Sphingomonadaceae</taxon>
        <taxon>Sphingomonas</taxon>
    </lineage>
</organism>
<proteinExistence type="predicted"/>
<dbReference type="AlphaFoldDB" id="A0A5B8LKY3"/>
<feature type="signal peptide" evidence="1">
    <location>
        <begin position="1"/>
        <end position="21"/>
    </location>
</feature>
<dbReference type="EMBL" id="CP042306">
    <property type="protein sequence ID" value="QDZ08716.1"/>
    <property type="molecule type" value="Genomic_DNA"/>
</dbReference>
<dbReference type="OrthoDB" id="7618846at2"/>
<evidence type="ECO:0000313" key="2">
    <source>
        <dbReference type="EMBL" id="QDZ08716.1"/>
    </source>
</evidence>
<keyword evidence="2" id="KW-0675">Receptor</keyword>
<dbReference type="RefSeq" id="WP_146573531.1">
    <property type="nucleotide sequence ID" value="NZ_CP042306.1"/>
</dbReference>
<evidence type="ECO:0000256" key="1">
    <source>
        <dbReference type="SAM" id="SignalP"/>
    </source>
</evidence>
<gene>
    <name evidence="2" type="ORF">FPZ24_15615</name>
</gene>
<accession>A0A5B8LKY3</accession>
<keyword evidence="3" id="KW-1185">Reference proteome</keyword>